<comment type="subcellular location">
    <subcellularLocation>
        <location evidence="1">Cytoplasm</location>
    </subcellularLocation>
</comment>
<evidence type="ECO:0000313" key="10">
    <source>
        <dbReference type="EMBL" id="TRY61723.1"/>
    </source>
</evidence>
<evidence type="ECO:0000313" key="11">
    <source>
        <dbReference type="Proteomes" id="UP000318571"/>
    </source>
</evidence>
<protein>
    <recommendedName>
        <fullName evidence="9">Nanos-type domain-containing protein</fullName>
    </recommendedName>
</protein>
<dbReference type="EMBL" id="VCGU01000459">
    <property type="protein sequence ID" value="TRY61723.1"/>
    <property type="molecule type" value="Genomic_DNA"/>
</dbReference>
<keyword evidence="4 8" id="KW-0863">Zinc-finger</keyword>
<keyword evidence="7 8" id="KW-0694">RNA-binding</keyword>
<keyword evidence="11" id="KW-1185">Reference proteome</keyword>
<dbReference type="Proteomes" id="UP000318571">
    <property type="component" value="Chromosome 8"/>
</dbReference>
<dbReference type="GO" id="GO:0003723">
    <property type="term" value="F:RNA binding"/>
    <property type="evidence" value="ECO:0007669"/>
    <property type="project" value="UniProtKB-UniRule"/>
</dbReference>
<dbReference type="GO" id="GO:0005737">
    <property type="term" value="C:cytoplasm"/>
    <property type="evidence" value="ECO:0007669"/>
    <property type="project" value="UniProtKB-SubCell"/>
</dbReference>
<dbReference type="InterPro" id="IPR038129">
    <property type="entry name" value="Nanos_sf"/>
</dbReference>
<dbReference type="GO" id="GO:0006417">
    <property type="term" value="P:regulation of translation"/>
    <property type="evidence" value="ECO:0007669"/>
    <property type="project" value="UniProtKB-UniRule"/>
</dbReference>
<evidence type="ECO:0000256" key="4">
    <source>
        <dbReference type="ARBA" id="ARBA00022771"/>
    </source>
</evidence>
<feature type="non-terminal residue" evidence="10">
    <location>
        <position position="1"/>
    </location>
</feature>
<dbReference type="Gene3D" id="4.10.60.30">
    <property type="entry name" value="Nanos, RNA-binding domain"/>
    <property type="match status" value="1"/>
</dbReference>
<gene>
    <name evidence="10" type="ORF">TCAL_10286</name>
</gene>
<comment type="similarity">
    <text evidence="8">Belongs to the nanos family.</text>
</comment>
<dbReference type="PANTHER" id="PTHR12887">
    <property type="entry name" value="NANOS PROTEIN"/>
    <property type="match status" value="1"/>
</dbReference>
<evidence type="ECO:0000256" key="1">
    <source>
        <dbReference type="ARBA" id="ARBA00004496"/>
    </source>
</evidence>
<comment type="caution">
    <text evidence="10">The sequence shown here is derived from an EMBL/GenBank/DDBJ whole genome shotgun (WGS) entry which is preliminary data.</text>
</comment>
<feature type="domain" description="Nanos-type" evidence="9">
    <location>
        <begin position="24"/>
        <end position="78"/>
    </location>
</feature>
<evidence type="ECO:0000259" key="9">
    <source>
        <dbReference type="PROSITE" id="PS51522"/>
    </source>
</evidence>
<dbReference type="InterPro" id="IPR024161">
    <property type="entry name" value="Znf_nanos-typ"/>
</dbReference>
<sequence>LISKKAKALENKSTRRLGRQKQTGCNFCKNNGEPTKVYQSHVLKDSNEKVICPVLYAYTCPICNATGEDSHTVSHCPNHPERMEHQRWLNEQWQQLMNPVHQSNMFEKSLDEPELLDELKPLGAYITNKNVFTNNILGILLTKIEIEEVASKSAIILL</sequence>
<organism evidence="10 11">
    <name type="scientific">Tigriopus californicus</name>
    <name type="common">Marine copepod</name>
    <dbReference type="NCBI Taxonomy" id="6832"/>
    <lineage>
        <taxon>Eukaryota</taxon>
        <taxon>Metazoa</taxon>
        <taxon>Ecdysozoa</taxon>
        <taxon>Arthropoda</taxon>
        <taxon>Crustacea</taxon>
        <taxon>Multicrustacea</taxon>
        <taxon>Hexanauplia</taxon>
        <taxon>Copepoda</taxon>
        <taxon>Harpacticoida</taxon>
        <taxon>Harpacticidae</taxon>
        <taxon>Tigriopus</taxon>
    </lineage>
</organism>
<evidence type="ECO:0000256" key="7">
    <source>
        <dbReference type="ARBA" id="ARBA00022884"/>
    </source>
</evidence>
<reference evidence="10 11" key="1">
    <citation type="journal article" date="2018" name="Nat. Ecol. Evol.">
        <title>Genomic signatures of mitonuclear coevolution across populations of Tigriopus californicus.</title>
        <authorList>
            <person name="Barreto F.S."/>
            <person name="Watson E.T."/>
            <person name="Lima T.G."/>
            <person name="Willett C.S."/>
            <person name="Edmands S."/>
            <person name="Li W."/>
            <person name="Burton R.S."/>
        </authorList>
    </citation>
    <scope>NUCLEOTIDE SEQUENCE [LARGE SCALE GENOMIC DNA]</scope>
    <source>
        <strain evidence="10 11">San Diego</strain>
    </source>
</reference>
<dbReference type="PROSITE" id="PS51522">
    <property type="entry name" value="ZF_NANOS"/>
    <property type="match status" value="1"/>
</dbReference>
<keyword evidence="6 8" id="KW-0810">Translation regulation</keyword>
<evidence type="ECO:0000256" key="8">
    <source>
        <dbReference type="PROSITE-ProRule" id="PRU00855"/>
    </source>
</evidence>
<dbReference type="AlphaFoldDB" id="A0A553N8G8"/>
<accession>A0A553N8G8</accession>
<name>A0A553N8G8_TIGCA</name>
<evidence type="ECO:0000256" key="3">
    <source>
        <dbReference type="ARBA" id="ARBA00022723"/>
    </source>
</evidence>
<evidence type="ECO:0000256" key="2">
    <source>
        <dbReference type="ARBA" id="ARBA00022490"/>
    </source>
</evidence>
<dbReference type="InterPro" id="IPR008705">
    <property type="entry name" value="Nanos/Xcar2"/>
</dbReference>
<dbReference type="STRING" id="6832.A0A553N8G8"/>
<keyword evidence="5" id="KW-0862">Zinc</keyword>
<proteinExistence type="inferred from homology"/>
<dbReference type="GO" id="GO:0008270">
    <property type="term" value="F:zinc ion binding"/>
    <property type="evidence" value="ECO:0007669"/>
    <property type="project" value="UniProtKB-KW"/>
</dbReference>
<evidence type="ECO:0000256" key="6">
    <source>
        <dbReference type="ARBA" id="ARBA00022845"/>
    </source>
</evidence>
<evidence type="ECO:0000256" key="5">
    <source>
        <dbReference type="ARBA" id="ARBA00022833"/>
    </source>
</evidence>
<keyword evidence="3" id="KW-0479">Metal-binding</keyword>
<keyword evidence="2" id="KW-0963">Cytoplasm</keyword>
<dbReference type="Pfam" id="PF05741">
    <property type="entry name" value="zf-nanos"/>
    <property type="match status" value="1"/>
</dbReference>